<dbReference type="EMBL" id="JAQQEZ010000102">
    <property type="protein sequence ID" value="MFM0008433.1"/>
    <property type="molecule type" value="Genomic_DNA"/>
</dbReference>
<gene>
    <name evidence="2" type="primary">tssE</name>
    <name evidence="2" type="ORF">PQR57_47005</name>
</gene>
<dbReference type="PANTHER" id="PTHR38595">
    <property type="entry name" value="CYTOPLASMIC PROTEIN-RELATED"/>
    <property type="match status" value="1"/>
</dbReference>
<evidence type="ECO:0000259" key="1">
    <source>
        <dbReference type="Pfam" id="PF04965"/>
    </source>
</evidence>
<dbReference type="InterPro" id="IPR007048">
    <property type="entry name" value="IraD/Gp25-like"/>
</dbReference>
<reference evidence="2 3" key="1">
    <citation type="journal article" date="2024" name="Chem. Sci.">
        <title>Discovery of megapolipeptins by genome mining of a Burkholderiales bacteria collection.</title>
        <authorList>
            <person name="Paulo B.S."/>
            <person name="Recchia M.J.J."/>
            <person name="Lee S."/>
            <person name="Fergusson C.H."/>
            <person name="Romanowski S.B."/>
            <person name="Hernandez A."/>
            <person name="Krull N."/>
            <person name="Liu D.Y."/>
            <person name="Cavanagh H."/>
            <person name="Bos A."/>
            <person name="Gray C.A."/>
            <person name="Murphy B.T."/>
            <person name="Linington R.G."/>
            <person name="Eustaquio A.S."/>
        </authorList>
    </citation>
    <scope>NUCLEOTIDE SEQUENCE [LARGE SCALE GENOMIC DNA]</scope>
    <source>
        <strain evidence="2 3">RL17-350-BIC-A</strain>
    </source>
</reference>
<protein>
    <submittedName>
        <fullName evidence="2">Type VI secretion system baseplate subunit TssE</fullName>
    </submittedName>
</protein>
<dbReference type="Pfam" id="PF04965">
    <property type="entry name" value="GPW_gp25"/>
    <property type="match status" value="1"/>
</dbReference>
<feature type="domain" description="IraD/Gp25-like" evidence="1">
    <location>
        <begin position="29"/>
        <end position="125"/>
    </location>
</feature>
<dbReference type="Proteomes" id="UP001629230">
    <property type="component" value="Unassembled WGS sequence"/>
</dbReference>
<proteinExistence type="predicted"/>
<dbReference type="InterPro" id="IPR017737">
    <property type="entry name" value="TssE1-like"/>
</dbReference>
<name>A0ABW9B892_9BURK</name>
<dbReference type="InterPro" id="IPR053176">
    <property type="entry name" value="T6SS_TssE1-like"/>
</dbReference>
<comment type="caution">
    <text evidence="2">The sequence shown here is derived from an EMBL/GenBank/DDBJ whole genome shotgun (WGS) entry which is preliminary data.</text>
</comment>
<dbReference type="PANTHER" id="PTHR38595:SF2">
    <property type="entry name" value="TYPE VI SECRETION SYSTEM BASEPLATE SUBUNIT TSSE"/>
    <property type="match status" value="1"/>
</dbReference>
<evidence type="ECO:0000313" key="2">
    <source>
        <dbReference type="EMBL" id="MFM0008433.1"/>
    </source>
</evidence>
<sequence length="151" mass="16813">MSAIANGFPLPLFERLVEDADAWLQGEHALRQSVARELSRLLNARSSLTMETFAMSDGTVLDYGLPDFSDLSLRSQRDRDAIVAAVRQAIAFFEPRLADVKVDFNFPSGDERHAVLTVDGKMRVNRSVEHVFFELQGGARGSADARWKDAD</sequence>
<accession>A0ABW9B892</accession>
<organism evidence="2 3">
    <name type="scientific">Paraburkholderia dipogonis</name>
    <dbReference type="NCBI Taxonomy" id="1211383"/>
    <lineage>
        <taxon>Bacteria</taxon>
        <taxon>Pseudomonadati</taxon>
        <taxon>Pseudomonadota</taxon>
        <taxon>Betaproteobacteria</taxon>
        <taxon>Burkholderiales</taxon>
        <taxon>Burkholderiaceae</taxon>
        <taxon>Paraburkholderia</taxon>
    </lineage>
</organism>
<dbReference type="Gene3D" id="3.10.450.40">
    <property type="match status" value="1"/>
</dbReference>
<dbReference type="SUPFAM" id="SSF160719">
    <property type="entry name" value="gpW/gp25-like"/>
    <property type="match status" value="1"/>
</dbReference>
<dbReference type="RefSeq" id="WP_408183460.1">
    <property type="nucleotide sequence ID" value="NZ_JAQQEZ010000102.1"/>
</dbReference>
<dbReference type="NCBIfam" id="TIGR03357">
    <property type="entry name" value="VI_zyme"/>
    <property type="match status" value="1"/>
</dbReference>
<keyword evidence="3" id="KW-1185">Reference proteome</keyword>
<evidence type="ECO:0000313" key="3">
    <source>
        <dbReference type="Proteomes" id="UP001629230"/>
    </source>
</evidence>